<organism evidence="2 3">
    <name type="scientific">Mesocestoides corti</name>
    <name type="common">Flatworm</name>
    <dbReference type="NCBI Taxonomy" id="53468"/>
    <lineage>
        <taxon>Eukaryota</taxon>
        <taxon>Metazoa</taxon>
        <taxon>Spiralia</taxon>
        <taxon>Lophotrochozoa</taxon>
        <taxon>Platyhelminthes</taxon>
        <taxon>Cestoda</taxon>
        <taxon>Eucestoda</taxon>
        <taxon>Cyclophyllidea</taxon>
        <taxon>Mesocestoididae</taxon>
        <taxon>Mesocestoides</taxon>
    </lineage>
</organism>
<dbReference type="EMBL" id="UXSR01000077">
    <property type="protein sequence ID" value="VDD74787.1"/>
    <property type="molecule type" value="Genomic_DNA"/>
</dbReference>
<accession>A0A0R3U2S1</accession>
<sequence length="104" mass="11365">MILSSWERYLHEPDAIKTYAQTSLCGIVTWYYNTSPHVESQQPPPQGLEFPVSADGPKSPSRVTCIEASDANGTPMTQLLVTQRDPATVVADSDCLSVRLDAPD</sequence>
<evidence type="ECO:0000313" key="2">
    <source>
        <dbReference type="EMBL" id="VDD74787.1"/>
    </source>
</evidence>
<keyword evidence="3" id="KW-1185">Reference proteome</keyword>
<proteinExistence type="predicted"/>
<protein>
    <submittedName>
        <fullName evidence="2">Uncharacterized protein</fullName>
    </submittedName>
</protein>
<dbReference type="Proteomes" id="UP000267029">
    <property type="component" value="Unassembled WGS sequence"/>
</dbReference>
<name>A0A0R3U2S1_MESCO</name>
<reference evidence="2 3" key="1">
    <citation type="submission" date="2018-10" db="EMBL/GenBank/DDBJ databases">
        <authorList>
            <consortium name="Pathogen Informatics"/>
        </authorList>
    </citation>
    <scope>NUCLEOTIDE SEQUENCE [LARGE SCALE GENOMIC DNA]</scope>
</reference>
<evidence type="ECO:0000313" key="3">
    <source>
        <dbReference type="Proteomes" id="UP000267029"/>
    </source>
</evidence>
<feature type="region of interest" description="Disordered" evidence="1">
    <location>
        <begin position="36"/>
        <end position="61"/>
    </location>
</feature>
<gene>
    <name evidence="2" type="ORF">MCOS_LOCUS790</name>
</gene>
<dbReference type="AlphaFoldDB" id="A0A0R3U2S1"/>
<evidence type="ECO:0000256" key="1">
    <source>
        <dbReference type="SAM" id="MobiDB-lite"/>
    </source>
</evidence>